<comment type="cofactor">
    <cofactor evidence="2">
        <name>Zn(2+)</name>
        <dbReference type="ChEBI" id="CHEBI:29105"/>
    </cofactor>
</comment>
<dbReference type="RefSeq" id="WP_034720179.1">
    <property type="nucleotide sequence ID" value="NZ_AWQS01000217.1"/>
</dbReference>
<feature type="non-terminal residue" evidence="16">
    <location>
        <position position="335"/>
    </location>
</feature>
<proteinExistence type="inferred from homology"/>
<dbReference type="EC" id="3.4.11.2" evidence="4"/>
<keyword evidence="7" id="KW-0645">Protease</keyword>
<evidence type="ECO:0000256" key="7">
    <source>
        <dbReference type="ARBA" id="ARBA00022670"/>
    </source>
</evidence>
<dbReference type="MEROPS" id="M01.009"/>
<dbReference type="AlphaFoldDB" id="W9GEY1"/>
<dbReference type="PANTHER" id="PTHR11533">
    <property type="entry name" value="PROTEASE M1 ZINC METALLOPROTEASE"/>
    <property type="match status" value="1"/>
</dbReference>
<dbReference type="InterPro" id="IPR045357">
    <property type="entry name" value="Aminopeptidase_N-like_N"/>
</dbReference>
<dbReference type="InterPro" id="IPR027268">
    <property type="entry name" value="Peptidase_M4/M1_CTD_sf"/>
</dbReference>
<evidence type="ECO:0000256" key="5">
    <source>
        <dbReference type="ARBA" id="ARBA00015611"/>
    </source>
</evidence>
<keyword evidence="10" id="KW-0862">Zinc</keyword>
<gene>
    <name evidence="16" type="ORF">N864_02350</name>
</gene>
<comment type="catalytic activity">
    <reaction evidence="1">
        <text>Release of an N-terminal amino acid, Xaa-|-Yaa- from a peptide, amide or arylamide. Xaa is preferably Ala, but may be most amino acids including Pro (slow action). When a terminal hydrophobic residue is followed by a prolyl residue, the two may be released as an intact Xaa-Pro dipeptide.</text>
        <dbReference type="EC" id="3.4.11.2"/>
    </reaction>
</comment>
<dbReference type="Pfam" id="PF01433">
    <property type="entry name" value="Peptidase_M1"/>
    <property type="match status" value="1"/>
</dbReference>
<dbReference type="EMBL" id="AWQS01000217">
    <property type="protein sequence ID" value="EWT04595.1"/>
    <property type="molecule type" value="Genomic_DNA"/>
</dbReference>
<keyword evidence="8" id="KW-0479">Metal-binding</keyword>
<dbReference type="InterPro" id="IPR042097">
    <property type="entry name" value="Aminopeptidase_N-like_N_sf"/>
</dbReference>
<dbReference type="Proteomes" id="UP000019494">
    <property type="component" value="Unassembled WGS sequence"/>
</dbReference>
<dbReference type="Pfam" id="PF17900">
    <property type="entry name" value="Peptidase_M1_N"/>
    <property type="match status" value="1"/>
</dbReference>
<protein>
    <recommendedName>
        <fullName evidence="5">Aminopeptidase N</fullName>
        <ecNumber evidence="4">3.4.11.2</ecNumber>
    </recommendedName>
    <alternativeName>
        <fullName evidence="12">Alanine aminopeptidase</fullName>
    </alternativeName>
    <alternativeName>
        <fullName evidence="13">Lysyl aminopeptidase</fullName>
    </alternativeName>
</protein>
<dbReference type="Gene3D" id="2.60.40.1730">
    <property type="entry name" value="tricorn interacting facor f3 domain"/>
    <property type="match status" value="1"/>
</dbReference>
<dbReference type="GO" id="GO:0008270">
    <property type="term" value="F:zinc ion binding"/>
    <property type="evidence" value="ECO:0007669"/>
    <property type="project" value="InterPro"/>
</dbReference>
<feature type="domain" description="Peptidase M1 membrane alanine aminopeptidase" evidence="14">
    <location>
        <begin position="236"/>
        <end position="334"/>
    </location>
</feature>
<comment type="similarity">
    <text evidence="3">Belongs to the peptidase M1 family.</text>
</comment>
<dbReference type="Gene3D" id="1.10.390.10">
    <property type="entry name" value="Neutral Protease Domain 2"/>
    <property type="match status" value="1"/>
</dbReference>
<dbReference type="GO" id="GO:0042277">
    <property type="term" value="F:peptide binding"/>
    <property type="evidence" value="ECO:0007669"/>
    <property type="project" value="TreeGrafter"/>
</dbReference>
<evidence type="ECO:0000256" key="1">
    <source>
        <dbReference type="ARBA" id="ARBA00000098"/>
    </source>
</evidence>
<evidence type="ECO:0000256" key="10">
    <source>
        <dbReference type="ARBA" id="ARBA00022833"/>
    </source>
</evidence>
<dbReference type="CDD" id="cd09602">
    <property type="entry name" value="M1_APN"/>
    <property type="match status" value="1"/>
</dbReference>
<evidence type="ECO:0000256" key="12">
    <source>
        <dbReference type="ARBA" id="ARBA00029811"/>
    </source>
</evidence>
<comment type="caution">
    <text evidence="16">The sequence shown here is derived from an EMBL/GenBank/DDBJ whole genome shotgun (WGS) entry which is preliminary data.</text>
</comment>
<name>W9GEY1_9MICO</name>
<evidence type="ECO:0000256" key="4">
    <source>
        <dbReference type="ARBA" id="ARBA00012564"/>
    </source>
</evidence>
<dbReference type="InterPro" id="IPR014782">
    <property type="entry name" value="Peptidase_M1_dom"/>
</dbReference>
<evidence type="ECO:0000313" key="17">
    <source>
        <dbReference type="Proteomes" id="UP000019494"/>
    </source>
</evidence>
<dbReference type="GO" id="GO:0005737">
    <property type="term" value="C:cytoplasm"/>
    <property type="evidence" value="ECO:0007669"/>
    <property type="project" value="TreeGrafter"/>
</dbReference>
<dbReference type="GO" id="GO:0043171">
    <property type="term" value="P:peptide catabolic process"/>
    <property type="evidence" value="ECO:0007669"/>
    <property type="project" value="TreeGrafter"/>
</dbReference>
<dbReference type="FunFam" id="2.60.40.1730:FF:000010">
    <property type="entry name" value="Putative aminopeptidase N"/>
    <property type="match status" value="1"/>
</dbReference>
<dbReference type="GO" id="GO:0016020">
    <property type="term" value="C:membrane"/>
    <property type="evidence" value="ECO:0007669"/>
    <property type="project" value="TreeGrafter"/>
</dbReference>
<feature type="domain" description="Aminopeptidase N-like N-terminal" evidence="15">
    <location>
        <begin position="21"/>
        <end position="194"/>
    </location>
</feature>
<keyword evidence="11" id="KW-0482">Metalloprotease</keyword>
<dbReference type="InterPro" id="IPR001930">
    <property type="entry name" value="Peptidase_M1"/>
</dbReference>
<dbReference type="PANTHER" id="PTHR11533:SF174">
    <property type="entry name" value="PUROMYCIN-SENSITIVE AMINOPEPTIDASE-RELATED"/>
    <property type="match status" value="1"/>
</dbReference>
<dbReference type="InterPro" id="IPR050344">
    <property type="entry name" value="Peptidase_M1_aminopeptidases"/>
</dbReference>
<dbReference type="GO" id="GO:0006508">
    <property type="term" value="P:proteolysis"/>
    <property type="evidence" value="ECO:0007669"/>
    <property type="project" value="UniProtKB-KW"/>
</dbReference>
<evidence type="ECO:0000256" key="6">
    <source>
        <dbReference type="ARBA" id="ARBA00022438"/>
    </source>
</evidence>
<dbReference type="GO" id="GO:0005615">
    <property type="term" value="C:extracellular space"/>
    <property type="evidence" value="ECO:0007669"/>
    <property type="project" value="TreeGrafter"/>
</dbReference>
<keyword evidence="6" id="KW-0031">Aminopeptidase</keyword>
<dbReference type="SUPFAM" id="SSF63737">
    <property type="entry name" value="Leukotriene A4 hydrolase N-terminal domain"/>
    <property type="match status" value="1"/>
</dbReference>
<accession>W9GEY1</accession>
<evidence type="ECO:0000256" key="2">
    <source>
        <dbReference type="ARBA" id="ARBA00001947"/>
    </source>
</evidence>
<dbReference type="PRINTS" id="PR00756">
    <property type="entry name" value="ALADIPTASE"/>
</dbReference>
<dbReference type="SUPFAM" id="SSF55486">
    <property type="entry name" value="Metalloproteases ('zincins'), catalytic domain"/>
    <property type="match status" value="1"/>
</dbReference>
<evidence type="ECO:0000256" key="9">
    <source>
        <dbReference type="ARBA" id="ARBA00022801"/>
    </source>
</evidence>
<evidence type="ECO:0000256" key="3">
    <source>
        <dbReference type="ARBA" id="ARBA00010136"/>
    </source>
</evidence>
<dbReference type="GO" id="GO:0016285">
    <property type="term" value="F:alanyl aminopeptidase activity"/>
    <property type="evidence" value="ECO:0007669"/>
    <property type="project" value="UniProtKB-EC"/>
</dbReference>
<dbReference type="GO" id="GO:0070006">
    <property type="term" value="F:metalloaminopeptidase activity"/>
    <property type="evidence" value="ECO:0007669"/>
    <property type="project" value="TreeGrafter"/>
</dbReference>
<sequence>MPGTNLTRDEAARRAELLHVDSYDVRLDLTTGPETFRTVTTVTFDCTQPGAETFIDFIGGTVERVTLNGDQLDPAELFKDSRIALPNLQATNELTVDATGRYTNTGEGLHRFVDPVDNEVYLYTQFEVPDSRRMYTVFEQPDLKASFRFTVTAPAHWKVISNSLTPAPTPAGVADHVEKATWEFEPTPRISSYITALIAGPYDEVRDEVQTRGGVVPLGVYCRKSLTQYLDADNIFDCTKKGFAFFEKEFDQPYPFAKYDQIFTPEYNMGAMENAGAVTFTEIYVFRSKVSESKVERRALTILHELAHMWFGNLVTMKWWDDLWLNESFAEWAST</sequence>
<evidence type="ECO:0000313" key="16">
    <source>
        <dbReference type="EMBL" id="EWT04595.1"/>
    </source>
</evidence>
<evidence type="ECO:0000259" key="15">
    <source>
        <dbReference type="Pfam" id="PF17900"/>
    </source>
</evidence>
<organism evidence="16 17">
    <name type="scientific">Intrasporangium chromatireducens Q5-1</name>
    <dbReference type="NCBI Taxonomy" id="584657"/>
    <lineage>
        <taxon>Bacteria</taxon>
        <taxon>Bacillati</taxon>
        <taxon>Actinomycetota</taxon>
        <taxon>Actinomycetes</taxon>
        <taxon>Micrococcales</taxon>
        <taxon>Intrasporangiaceae</taxon>
        <taxon>Intrasporangium</taxon>
    </lineage>
</organism>
<reference evidence="17" key="1">
    <citation type="submission" date="2013-08" db="EMBL/GenBank/DDBJ databases">
        <title>Intrasporangium oryzae NRRL B-24470.</title>
        <authorList>
            <person name="Liu H."/>
            <person name="Wang G."/>
        </authorList>
    </citation>
    <scope>NUCLEOTIDE SEQUENCE [LARGE SCALE GENOMIC DNA]</scope>
    <source>
        <strain evidence="17">Q5-1</strain>
    </source>
</reference>
<evidence type="ECO:0000256" key="11">
    <source>
        <dbReference type="ARBA" id="ARBA00023049"/>
    </source>
</evidence>
<evidence type="ECO:0000259" key="14">
    <source>
        <dbReference type="Pfam" id="PF01433"/>
    </source>
</evidence>
<keyword evidence="17" id="KW-1185">Reference proteome</keyword>
<evidence type="ECO:0000256" key="13">
    <source>
        <dbReference type="ARBA" id="ARBA00031533"/>
    </source>
</evidence>
<keyword evidence="9" id="KW-0378">Hydrolase</keyword>
<evidence type="ECO:0000256" key="8">
    <source>
        <dbReference type="ARBA" id="ARBA00022723"/>
    </source>
</evidence>